<evidence type="ECO:0000313" key="2">
    <source>
        <dbReference type="Proteomes" id="UP001236270"/>
    </source>
</evidence>
<name>A0AAW8HGA4_PLUGE</name>
<reference evidence="1" key="1">
    <citation type="submission" date="2023-08" db="EMBL/GenBank/DDBJ databases">
        <title>WGS of pathogenic bacterial species, Los Angeles County Public Health Laboratories.</title>
        <authorList>
            <person name="Garrigues J.M."/>
            <person name="Green N.M."/>
        </authorList>
    </citation>
    <scope>NUCLEOTIDE SEQUENCE</scope>
    <source>
        <strain evidence="1">LACPHL-BACT-2023-00068</strain>
    </source>
</reference>
<proteinExistence type="predicted"/>
<dbReference type="RefSeq" id="WP_043084268.1">
    <property type="nucleotide sequence ID" value="NZ_CBCSIS010000003.1"/>
</dbReference>
<dbReference type="AlphaFoldDB" id="A0AAW8HGA4"/>
<dbReference type="GeneID" id="61384768"/>
<organism evidence="1 2">
    <name type="scientific">Pluralibacter gergoviae</name>
    <name type="common">Enterobacter gergoviae</name>
    <dbReference type="NCBI Taxonomy" id="61647"/>
    <lineage>
        <taxon>Bacteria</taxon>
        <taxon>Pseudomonadati</taxon>
        <taxon>Pseudomonadota</taxon>
        <taxon>Gammaproteobacteria</taxon>
        <taxon>Enterobacterales</taxon>
        <taxon>Enterobacteriaceae</taxon>
        <taxon>Pluralibacter</taxon>
    </lineage>
</organism>
<accession>A0AAW8HGA4</accession>
<dbReference type="Proteomes" id="UP001236270">
    <property type="component" value="Unassembled WGS sequence"/>
</dbReference>
<dbReference type="KEGG" id="pge:LG71_18000"/>
<evidence type="ECO:0000313" key="1">
    <source>
        <dbReference type="EMBL" id="MDQ2307670.1"/>
    </source>
</evidence>
<gene>
    <name evidence="1" type="ORF">RBJ30_00945</name>
</gene>
<sequence length="67" mass="7732">MCFFLSRTRFTLSMIARKEALIVDQEKRGLWRRALTELGFLAGMQKTAIGVGLIAQRRIMCMRKLAK</sequence>
<protein>
    <submittedName>
        <fullName evidence="1">Uncharacterized protein</fullName>
    </submittedName>
</protein>
<comment type="caution">
    <text evidence="1">The sequence shown here is derived from an EMBL/GenBank/DDBJ whole genome shotgun (WGS) entry which is preliminary data.</text>
</comment>
<dbReference type="EMBL" id="JAVDNV010000001">
    <property type="protein sequence ID" value="MDQ2307670.1"/>
    <property type="molecule type" value="Genomic_DNA"/>
</dbReference>